<dbReference type="PANTHER" id="PTHR10173:SF52">
    <property type="entry name" value="METHIONINE-R-SULFOXIDE REDUCTASE B1"/>
    <property type="match status" value="1"/>
</dbReference>
<dbReference type="PROSITE" id="PS51790">
    <property type="entry name" value="MSRB"/>
    <property type="match status" value="1"/>
</dbReference>
<evidence type="ECO:0000256" key="2">
    <source>
        <dbReference type="ARBA" id="ARBA00012499"/>
    </source>
</evidence>
<protein>
    <recommendedName>
        <fullName evidence="3 9">Peptide methionine sulfoxide reductase MsrB</fullName>
        <ecNumber evidence="2 9">1.8.4.12</ecNumber>
    </recommendedName>
    <alternativeName>
        <fullName evidence="8 9">Peptide-methionine (R)-S-oxide reductase</fullName>
    </alternativeName>
</protein>
<gene>
    <name evidence="9" type="primary">msrB</name>
    <name evidence="11" type="ORF">SAMN04488068_1700</name>
</gene>
<evidence type="ECO:0000313" key="12">
    <source>
        <dbReference type="Proteomes" id="UP000199758"/>
    </source>
</evidence>
<sequence length="135" mass="15269">MSSPIVEKIVKTDAEWRAQLTPEQYQVTRRGGTECAFTGELWDDHRDGFFRCVCCDTRLFDSRAKFESGTGWPSFFRPAEGAPIATHDDTSYGMRRIEVTCGRCDAHLGHVFPDGPAPTRLRYCINSAALKFESR</sequence>
<dbReference type="STRING" id="490188.SAMN04488068_1700"/>
<evidence type="ECO:0000256" key="4">
    <source>
        <dbReference type="ARBA" id="ARBA00022723"/>
    </source>
</evidence>
<reference evidence="11 12" key="1">
    <citation type="submission" date="2016-11" db="EMBL/GenBank/DDBJ databases">
        <authorList>
            <person name="Jaros S."/>
            <person name="Januszkiewicz K."/>
            <person name="Wedrychowicz H."/>
        </authorList>
    </citation>
    <scope>NUCLEOTIDE SEQUENCE [LARGE SCALE GENOMIC DNA]</scope>
    <source>
        <strain evidence="11 12">CGMCC 1.7049</strain>
    </source>
</reference>
<dbReference type="GO" id="GO:0033743">
    <property type="term" value="F:peptide-methionine (R)-S-oxide reductase activity"/>
    <property type="evidence" value="ECO:0007669"/>
    <property type="project" value="UniProtKB-UniRule"/>
</dbReference>
<dbReference type="GO" id="GO:0005737">
    <property type="term" value="C:cytoplasm"/>
    <property type="evidence" value="ECO:0007669"/>
    <property type="project" value="TreeGrafter"/>
</dbReference>
<evidence type="ECO:0000256" key="1">
    <source>
        <dbReference type="ARBA" id="ARBA00007174"/>
    </source>
</evidence>
<dbReference type="GO" id="GO:0008270">
    <property type="term" value="F:zinc ion binding"/>
    <property type="evidence" value="ECO:0007669"/>
    <property type="project" value="UniProtKB-UniRule"/>
</dbReference>
<name>A0A1M5N918_9GAMM</name>
<comment type="similarity">
    <text evidence="1 9">Belongs to the MsrB Met sulfoxide reductase family.</text>
</comment>
<feature type="binding site" evidence="9">
    <location>
        <position position="55"/>
    </location>
    <ligand>
        <name>Zn(2+)</name>
        <dbReference type="ChEBI" id="CHEBI:29105"/>
    </ligand>
</feature>
<dbReference type="OrthoDB" id="9785497at2"/>
<keyword evidence="12" id="KW-1185">Reference proteome</keyword>
<dbReference type="SUPFAM" id="SSF51316">
    <property type="entry name" value="Mss4-like"/>
    <property type="match status" value="1"/>
</dbReference>
<evidence type="ECO:0000256" key="3">
    <source>
        <dbReference type="ARBA" id="ARBA00021130"/>
    </source>
</evidence>
<evidence type="ECO:0000313" key="11">
    <source>
        <dbReference type="EMBL" id="SHG85998.1"/>
    </source>
</evidence>
<dbReference type="InterPro" id="IPR028427">
    <property type="entry name" value="Met_Sox_Rdtase_MsrB"/>
</dbReference>
<evidence type="ECO:0000256" key="8">
    <source>
        <dbReference type="ARBA" id="ARBA00075819"/>
    </source>
</evidence>
<dbReference type="GO" id="GO:0006979">
    <property type="term" value="P:response to oxidative stress"/>
    <property type="evidence" value="ECO:0007669"/>
    <property type="project" value="InterPro"/>
</dbReference>
<proteinExistence type="inferred from homology"/>
<evidence type="ECO:0000256" key="5">
    <source>
        <dbReference type="ARBA" id="ARBA00022833"/>
    </source>
</evidence>
<dbReference type="HAMAP" id="MF_01400">
    <property type="entry name" value="MsrB"/>
    <property type="match status" value="1"/>
</dbReference>
<feature type="active site" description="Nucleophile" evidence="9">
    <location>
        <position position="124"/>
    </location>
</feature>
<organism evidence="11 12">
    <name type="scientific">Hydrocarboniphaga daqingensis</name>
    <dbReference type="NCBI Taxonomy" id="490188"/>
    <lineage>
        <taxon>Bacteria</taxon>
        <taxon>Pseudomonadati</taxon>
        <taxon>Pseudomonadota</taxon>
        <taxon>Gammaproteobacteria</taxon>
        <taxon>Nevskiales</taxon>
        <taxon>Nevskiaceae</taxon>
        <taxon>Hydrocarboniphaga</taxon>
    </lineage>
</organism>
<evidence type="ECO:0000256" key="6">
    <source>
        <dbReference type="ARBA" id="ARBA00023002"/>
    </source>
</evidence>
<feature type="binding site" evidence="9">
    <location>
        <position position="52"/>
    </location>
    <ligand>
        <name>Zn(2+)</name>
        <dbReference type="ChEBI" id="CHEBI:29105"/>
    </ligand>
</feature>
<comment type="catalytic activity">
    <reaction evidence="7 9">
        <text>L-methionyl-[protein] + [thioredoxin]-disulfide + H2O = L-methionyl-(R)-S-oxide-[protein] + [thioredoxin]-dithiol</text>
        <dbReference type="Rhea" id="RHEA:24164"/>
        <dbReference type="Rhea" id="RHEA-COMP:10698"/>
        <dbReference type="Rhea" id="RHEA-COMP:10700"/>
        <dbReference type="Rhea" id="RHEA-COMP:12313"/>
        <dbReference type="Rhea" id="RHEA-COMP:12314"/>
        <dbReference type="ChEBI" id="CHEBI:15377"/>
        <dbReference type="ChEBI" id="CHEBI:16044"/>
        <dbReference type="ChEBI" id="CHEBI:29950"/>
        <dbReference type="ChEBI" id="CHEBI:45764"/>
        <dbReference type="ChEBI" id="CHEBI:50058"/>
        <dbReference type="EC" id="1.8.4.12"/>
    </reaction>
</comment>
<keyword evidence="5 9" id="KW-0862">Zinc</keyword>
<comment type="cofactor">
    <cofactor evidence="9">
        <name>Zn(2+)</name>
        <dbReference type="ChEBI" id="CHEBI:29105"/>
    </cofactor>
    <text evidence="9">Binds 1 zinc ion per subunit. The zinc ion is important for the structural integrity of the protein.</text>
</comment>
<keyword evidence="6 9" id="KW-0560">Oxidoreductase</keyword>
<dbReference type="Pfam" id="PF01641">
    <property type="entry name" value="SelR"/>
    <property type="match status" value="1"/>
</dbReference>
<dbReference type="Proteomes" id="UP000199758">
    <property type="component" value="Unassembled WGS sequence"/>
</dbReference>
<feature type="binding site" evidence="9">
    <location>
        <position position="104"/>
    </location>
    <ligand>
        <name>Zn(2+)</name>
        <dbReference type="ChEBI" id="CHEBI:29105"/>
    </ligand>
</feature>
<dbReference type="EC" id="1.8.4.12" evidence="2 9"/>
<dbReference type="AlphaFoldDB" id="A0A1M5N918"/>
<dbReference type="Gene3D" id="2.170.150.20">
    <property type="entry name" value="Peptide methionine sulfoxide reductase"/>
    <property type="match status" value="1"/>
</dbReference>
<feature type="domain" description="MsrB" evidence="10">
    <location>
        <begin position="13"/>
        <end position="135"/>
    </location>
</feature>
<keyword evidence="4 9" id="KW-0479">Metal-binding</keyword>
<dbReference type="RefSeq" id="WP_072896455.1">
    <property type="nucleotide sequence ID" value="NZ_FQWZ01000003.1"/>
</dbReference>
<evidence type="ECO:0000259" key="10">
    <source>
        <dbReference type="PROSITE" id="PS51790"/>
    </source>
</evidence>
<dbReference type="EMBL" id="FQWZ01000003">
    <property type="protein sequence ID" value="SHG85998.1"/>
    <property type="molecule type" value="Genomic_DNA"/>
</dbReference>
<dbReference type="NCBIfam" id="TIGR00357">
    <property type="entry name" value="peptide-methionine (R)-S-oxide reductase MsrB"/>
    <property type="match status" value="1"/>
</dbReference>
<evidence type="ECO:0000256" key="7">
    <source>
        <dbReference type="ARBA" id="ARBA00048488"/>
    </source>
</evidence>
<accession>A0A1M5N918</accession>
<feature type="binding site" evidence="9">
    <location>
        <position position="101"/>
    </location>
    <ligand>
        <name>Zn(2+)</name>
        <dbReference type="ChEBI" id="CHEBI:29105"/>
    </ligand>
</feature>
<dbReference type="FunFam" id="2.170.150.20:FF:000001">
    <property type="entry name" value="Peptide methionine sulfoxide reductase MsrB"/>
    <property type="match status" value="1"/>
</dbReference>
<dbReference type="InterPro" id="IPR002579">
    <property type="entry name" value="Met_Sox_Rdtase_MsrB_dom"/>
</dbReference>
<dbReference type="GO" id="GO:0030091">
    <property type="term" value="P:protein repair"/>
    <property type="evidence" value="ECO:0007669"/>
    <property type="project" value="InterPro"/>
</dbReference>
<evidence type="ECO:0000256" key="9">
    <source>
        <dbReference type="HAMAP-Rule" id="MF_01400"/>
    </source>
</evidence>
<dbReference type="InterPro" id="IPR011057">
    <property type="entry name" value="Mss4-like_sf"/>
</dbReference>
<dbReference type="PANTHER" id="PTHR10173">
    <property type="entry name" value="METHIONINE SULFOXIDE REDUCTASE"/>
    <property type="match status" value="1"/>
</dbReference>